<dbReference type="PANTHER" id="PTHR43546">
    <property type="entry name" value="UPF0173 METAL-DEPENDENT HYDROLASE MJ1163-RELATED"/>
    <property type="match status" value="1"/>
</dbReference>
<evidence type="ECO:0000313" key="4">
    <source>
        <dbReference type="Proteomes" id="UP001207918"/>
    </source>
</evidence>
<dbReference type="PANTHER" id="PTHR43546:SF9">
    <property type="entry name" value="L-ASCORBATE-6-PHOSPHATE LACTONASE ULAG-RELATED"/>
    <property type="match status" value="1"/>
</dbReference>
<sequence length="256" mass="28753">MKIHHIRNATMIIETAGKVLLVDPMLGSKGNLPPLTLFRFKPRKNPMVPLPNNMDRLLEKVTHCLITHQHPDHLDQQGIQFLKDRQIPILCSTKDEQDLTDEGLNVQTSLNYWETTDFAGLRVTGTPALHGYGFITKLMGNVIGFYLEPPEEPSIYLSSDTIYTEAVHKVLTEFQPDISVAACGSAQFDIFGPLLMTMDDILKFFNHAPGKVIANHLEAINHCPTTRAELQKKVANNDLEKKVWIPEDGETIDLST</sequence>
<dbReference type="Gene3D" id="3.60.15.10">
    <property type="entry name" value="Ribonuclease Z/Hydroxyacylglutathione hydrolase-like"/>
    <property type="match status" value="1"/>
</dbReference>
<dbReference type="InterPro" id="IPR036866">
    <property type="entry name" value="RibonucZ/Hydroxyglut_hydro"/>
</dbReference>
<evidence type="ECO:0000313" key="3">
    <source>
        <dbReference type="EMBL" id="MCW9707867.1"/>
    </source>
</evidence>
<accession>A0ABT3PPT0</accession>
<dbReference type="InterPro" id="IPR050114">
    <property type="entry name" value="UPF0173_UPF0282_UlaG_hydrolase"/>
</dbReference>
<dbReference type="Proteomes" id="UP001207918">
    <property type="component" value="Unassembled WGS sequence"/>
</dbReference>
<evidence type="ECO:0000256" key="1">
    <source>
        <dbReference type="ARBA" id="ARBA00022801"/>
    </source>
</evidence>
<dbReference type="SUPFAM" id="SSF56281">
    <property type="entry name" value="Metallo-hydrolase/oxidoreductase"/>
    <property type="match status" value="1"/>
</dbReference>
<dbReference type="Pfam" id="PF12706">
    <property type="entry name" value="Lactamase_B_2"/>
    <property type="match status" value="1"/>
</dbReference>
<evidence type="ECO:0000259" key="2">
    <source>
        <dbReference type="SMART" id="SM00849"/>
    </source>
</evidence>
<dbReference type="InterPro" id="IPR001279">
    <property type="entry name" value="Metallo-B-lactamas"/>
</dbReference>
<name>A0ABT3PPT0_9BACT</name>
<organism evidence="3 4">
    <name type="scientific">Fodinibius salsisoli</name>
    <dbReference type="NCBI Taxonomy" id="2820877"/>
    <lineage>
        <taxon>Bacteria</taxon>
        <taxon>Pseudomonadati</taxon>
        <taxon>Balneolota</taxon>
        <taxon>Balneolia</taxon>
        <taxon>Balneolales</taxon>
        <taxon>Balneolaceae</taxon>
        <taxon>Fodinibius</taxon>
    </lineage>
</organism>
<gene>
    <name evidence="3" type="ORF">J6I44_13440</name>
</gene>
<proteinExistence type="predicted"/>
<keyword evidence="1" id="KW-0378">Hydrolase</keyword>
<keyword evidence="4" id="KW-1185">Reference proteome</keyword>
<feature type="domain" description="Metallo-beta-lactamase" evidence="2">
    <location>
        <begin position="7"/>
        <end position="216"/>
    </location>
</feature>
<comment type="caution">
    <text evidence="3">The sequence shown here is derived from an EMBL/GenBank/DDBJ whole genome shotgun (WGS) entry which is preliminary data.</text>
</comment>
<dbReference type="RefSeq" id="WP_265766656.1">
    <property type="nucleotide sequence ID" value="NZ_JAGGJA010000008.1"/>
</dbReference>
<protein>
    <submittedName>
        <fullName evidence="3">MBL fold metallo-hydrolase</fullName>
    </submittedName>
</protein>
<dbReference type="EMBL" id="JAGGJA010000008">
    <property type="protein sequence ID" value="MCW9707867.1"/>
    <property type="molecule type" value="Genomic_DNA"/>
</dbReference>
<reference evidence="3 4" key="1">
    <citation type="submission" date="2021-03" db="EMBL/GenBank/DDBJ databases">
        <title>Aliifodinibius sp. nov., a new bacterium isolated from saline soil.</title>
        <authorList>
            <person name="Galisteo C."/>
            <person name="De La Haba R."/>
            <person name="Sanchez-Porro C."/>
            <person name="Ventosa A."/>
        </authorList>
    </citation>
    <scope>NUCLEOTIDE SEQUENCE [LARGE SCALE GENOMIC DNA]</scope>
    <source>
        <strain evidence="3 4">1BSP15-2V2</strain>
    </source>
</reference>
<dbReference type="SMART" id="SM00849">
    <property type="entry name" value="Lactamase_B"/>
    <property type="match status" value="1"/>
</dbReference>